<dbReference type="Pfam" id="PF26514">
    <property type="entry name" value="DUF8173"/>
    <property type="match status" value="1"/>
</dbReference>
<feature type="transmembrane region" description="Helical" evidence="1">
    <location>
        <begin position="281"/>
        <end position="298"/>
    </location>
</feature>
<reference evidence="3" key="1">
    <citation type="journal article" date="2015" name="Proc. Natl. Acad. Sci. U.S.A.">
        <title>Networks of energetic and metabolic interactions define dynamics in microbial communities.</title>
        <authorList>
            <person name="Embree M."/>
            <person name="Liu J.K."/>
            <person name="Al-Bassam M.M."/>
            <person name="Zengler K."/>
        </authorList>
    </citation>
    <scope>NUCLEOTIDE SEQUENCE</scope>
</reference>
<accession>A0A0W8F3D0</accession>
<keyword evidence="1" id="KW-0812">Transmembrane</keyword>
<keyword evidence="1" id="KW-0472">Membrane</keyword>
<evidence type="ECO:0000256" key="1">
    <source>
        <dbReference type="SAM" id="Phobius"/>
    </source>
</evidence>
<feature type="transmembrane region" description="Helical" evidence="1">
    <location>
        <begin position="248"/>
        <end position="269"/>
    </location>
</feature>
<sequence>MQLVHRGGLLLLIIILAFLFPAGVSALVTYDGSQVSVNQPVHDDVFASGGTVDINAPVDSLIAVGGTITINAPVAGDVIAAGGTITVNNDIEGKLIAAGGTIMVNGDIGTNAILAGGTVTLGPGATIGRDAMVTGGQVTNAGTVIGNLSVSAQSFDNSGTAGHLEVELSEPRDQFSAFRSLGLFLLSVGMFFLGLVLIRVAPARFLTVEEEVRRSPLVKTIAGFFGIIVAFIVLILISITIVLLPLAIILWEAFCLGLLISTLVVSLAFGRTIAGYLKWEAPPWQLFIVGFVILNLLFRIPVVGIIFVAIAVSLGTAAFFWTLWVHRDAIRGAAG</sequence>
<dbReference type="EMBL" id="LNQE01001571">
    <property type="protein sequence ID" value="KUG15246.1"/>
    <property type="molecule type" value="Genomic_DNA"/>
</dbReference>
<evidence type="ECO:0000259" key="2">
    <source>
        <dbReference type="Pfam" id="PF26514"/>
    </source>
</evidence>
<feature type="transmembrane region" description="Helical" evidence="1">
    <location>
        <begin position="221"/>
        <end position="242"/>
    </location>
</feature>
<proteinExistence type="predicted"/>
<feature type="transmembrane region" description="Helical" evidence="1">
    <location>
        <begin position="181"/>
        <end position="200"/>
    </location>
</feature>
<protein>
    <recommendedName>
        <fullName evidence="2">DUF8173 domain-containing protein</fullName>
    </recommendedName>
</protein>
<gene>
    <name evidence="3" type="ORF">ASZ90_015101</name>
</gene>
<dbReference type="InterPro" id="IPR058486">
    <property type="entry name" value="DUF8173"/>
</dbReference>
<feature type="transmembrane region" description="Helical" evidence="1">
    <location>
        <begin position="304"/>
        <end position="325"/>
    </location>
</feature>
<dbReference type="AlphaFoldDB" id="A0A0W8F3D0"/>
<feature type="domain" description="DUF8173" evidence="2">
    <location>
        <begin position="175"/>
        <end position="319"/>
    </location>
</feature>
<keyword evidence="1" id="KW-1133">Transmembrane helix</keyword>
<evidence type="ECO:0000313" key="3">
    <source>
        <dbReference type="EMBL" id="KUG15246.1"/>
    </source>
</evidence>
<comment type="caution">
    <text evidence="3">The sequence shown here is derived from an EMBL/GenBank/DDBJ whole genome shotgun (WGS) entry which is preliminary data.</text>
</comment>
<name>A0A0W8F3D0_9ZZZZ</name>
<organism evidence="3">
    <name type="scientific">hydrocarbon metagenome</name>
    <dbReference type="NCBI Taxonomy" id="938273"/>
    <lineage>
        <taxon>unclassified sequences</taxon>
        <taxon>metagenomes</taxon>
        <taxon>ecological metagenomes</taxon>
    </lineage>
</organism>